<evidence type="ECO:0000313" key="2">
    <source>
        <dbReference type="Proteomes" id="UP000184232"/>
    </source>
</evidence>
<proteinExistence type="predicted"/>
<reference evidence="1 2" key="1">
    <citation type="submission" date="2016-11" db="EMBL/GenBank/DDBJ databases">
        <authorList>
            <person name="Jaros S."/>
            <person name="Januszkiewicz K."/>
            <person name="Wedrychowicz H."/>
        </authorList>
    </citation>
    <scope>NUCLEOTIDE SEQUENCE [LARGE SCALE GENOMIC DNA]</scope>
    <source>
        <strain evidence="1 2">DSM 22807</strain>
    </source>
</reference>
<name>A0A1M6LXD0_9FLAO</name>
<organism evidence="1 2">
    <name type="scientific">Flavobacterium haoranii</name>
    <dbReference type="NCBI Taxonomy" id="683124"/>
    <lineage>
        <taxon>Bacteria</taxon>
        <taxon>Pseudomonadati</taxon>
        <taxon>Bacteroidota</taxon>
        <taxon>Flavobacteriia</taxon>
        <taxon>Flavobacteriales</taxon>
        <taxon>Flavobacteriaceae</taxon>
        <taxon>Flavobacterium</taxon>
    </lineage>
</organism>
<protein>
    <submittedName>
        <fullName evidence="1">Uncharacterized protein</fullName>
    </submittedName>
</protein>
<gene>
    <name evidence="1" type="ORF">SAMN05444337_2552</name>
</gene>
<keyword evidence="2" id="KW-1185">Reference proteome</keyword>
<sequence>MKWATKIVLLLFFLFLATPTIVKFVDSTIDVSYFYNMAEEEENHSCFNEIKMVAFTVSQLVFNFSIIKKPISIFSTKNIGFNSILVTIFLPPPELV</sequence>
<dbReference type="AlphaFoldDB" id="A0A1M6LXD0"/>
<accession>A0A1M6LXD0</accession>
<dbReference type="EMBL" id="FQZH01000006">
    <property type="protein sequence ID" value="SHJ75753.1"/>
    <property type="molecule type" value="Genomic_DNA"/>
</dbReference>
<evidence type="ECO:0000313" key="1">
    <source>
        <dbReference type="EMBL" id="SHJ75753.1"/>
    </source>
</evidence>
<dbReference type="STRING" id="683124.SAMN05444337_2552"/>
<dbReference type="Proteomes" id="UP000184232">
    <property type="component" value="Unassembled WGS sequence"/>
</dbReference>